<accession>A0A9W6RF03</accession>
<dbReference type="AlphaFoldDB" id="A0A9W6RF03"/>
<dbReference type="EMBL" id="BSTJ01000001">
    <property type="protein sequence ID" value="GLY72837.1"/>
    <property type="molecule type" value="Genomic_DNA"/>
</dbReference>
<reference evidence="1" key="1">
    <citation type="submission" date="2023-03" db="EMBL/GenBank/DDBJ databases">
        <title>Actinoallomurus iriomotensis NBRC 103681.</title>
        <authorList>
            <person name="Ichikawa N."/>
            <person name="Sato H."/>
            <person name="Tonouchi N."/>
        </authorList>
    </citation>
    <scope>NUCLEOTIDE SEQUENCE</scope>
    <source>
        <strain evidence="1">NBRC 103681</strain>
    </source>
</reference>
<name>A0A9W6RF03_9ACTN</name>
<evidence type="ECO:0000313" key="2">
    <source>
        <dbReference type="Proteomes" id="UP001165135"/>
    </source>
</evidence>
<organism evidence="1 2">
    <name type="scientific">Actinoallomurus iriomotensis</name>
    <dbReference type="NCBI Taxonomy" id="478107"/>
    <lineage>
        <taxon>Bacteria</taxon>
        <taxon>Bacillati</taxon>
        <taxon>Actinomycetota</taxon>
        <taxon>Actinomycetes</taxon>
        <taxon>Streptosporangiales</taxon>
        <taxon>Thermomonosporaceae</taxon>
        <taxon>Actinoallomurus</taxon>
    </lineage>
</organism>
<proteinExistence type="predicted"/>
<protein>
    <submittedName>
        <fullName evidence="1">Uncharacterized protein</fullName>
    </submittedName>
</protein>
<gene>
    <name evidence="1" type="ORF">Airi01_011040</name>
</gene>
<sequence length="171" mass="19208">MTGRDAEAARVFQAAARLFKAPADTSGTRAVQAAGKIRVFRFCDRNNPDDLIPNLWRNGTEADIRRVTGLARFPEGMRQLAELHVQGVDGRLRLSPFVSVTSDPQVAGRTRDGLLREIIHTSPERAEFDVPRDLLYTPQGLLATDAAEMLYLGNDLADHLVRWEPNPYRRR</sequence>
<dbReference type="RefSeq" id="WP_285617996.1">
    <property type="nucleotide sequence ID" value="NZ_BSTJ01000001.1"/>
</dbReference>
<evidence type="ECO:0000313" key="1">
    <source>
        <dbReference type="EMBL" id="GLY72837.1"/>
    </source>
</evidence>
<dbReference type="Proteomes" id="UP001165135">
    <property type="component" value="Unassembled WGS sequence"/>
</dbReference>
<comment type="caution">
    <text evidence="1">The sequence shown here is derived from an EMBL/GenBank/DDBJ whole genome shotgun (WGS) entry which is preliminary data.</text>
</comment>